<evidence type="ECO:0000256" key="3">
    <source>
        <dbReference type="PIRSR" id="PIRSR602401-1"/>
    </source>
</evidence>
<dbReference type="AlphaFoldDB" id="A0A8J6XIV4"/>
<dbReference type="InterPro" id="IPR017972">
    <property type="entry name" value="Cyt_P450_CS"/>
</dbReference>
<dbReference type="InterPro" id="IPR050121">
    <property type="entry name" value="Cytochrome_P450_monoxygenase"/>
</dbReference>
<dbReference type="PANTHER" id="PTHR24305:SF166">
    <property type="entry name" value="CYTOCHROME P450 12A4, MITOCHONDRIAL-RELATED"/>
    <property type="match status" value="1"/>
</dbReference>
<proteinExistence type="inferred from homology"/>
<keyword evidence="3 4" id="KW-0408">Iron</keyword>
<protein>
    <submittedName>
        <fullName evidence="5">Cytochrome P450</fullName>
    </submittedName>
</protein>
<dbReference type="GO" id="GO:0016705">
    <property type="term" value="F:oxidoreductase activity, acting on paired donors, with incorporation or reduction of molecular oxygen"/>
    <property type="evidence" value="ECO:0007669"/>
    <property type="project" value="InterPro"/>
</dbReference>
<evidence type="ECO:0000256" key="1">
    <source>
        <dbReference type="ARBA" id="ARBA00001971"/>
    </source>
</evidence>
<dbReference type="RefSeq" id="WP_190825835.1">
    <property type="nucleotide sequence ID" value="NZ_CAWPPI010000025.1"/>
</dbReference>
<evidence type="ECO:0000313" key="5">
    <source>
        <dbReference type="EMBL" id="MBD2771546.1"/>
    </source>
</evidence>
<dbReference type="Proteomes" id="UP000629098">
    <property type="component" value="Unassembled WGS sequence"/>
</dbReference>
<evidence type="ECO:0000313" key="6">
    <source>
        <dbReference type="Proteomes" id="UP000629098"/>
    </source>
</evidence>
<comment type="cofactor">
    <cofactor evidence="1 3">
        <name>heme</name>
        <dbReference type="ChEBI" id="CHEBI:30413"/>
    </cofactor>
</comment>
<dbReference type="InterPro" id="IPR002401">
    <property type="entry name" value="Cyt_P450_E_grp-I"/>
</dbReference>
<keyword evidence="4" id="KW-0560">Oxidoreductase</keyword>
<dbReference type="InterPro" id="IPR001128">
    <property type="entry name" value="Cyt_P450"/>
</dbReference>
<keyword evidence="3 4" id="KW-0479">Metal-binding</keyword>
<dbReference type="EMBL" id="JACXAE010000025">
    <property type="protein sequence ID" value="MBD2771546.1"/>
    <property type="molecule type" value="Genomic_DNA"/>
</dbReference>
<organism evidence="5 6">
    <name type="scientific">Iningainema tapete BLCC-T55</name>
    <dbReference type="NCBI Taxonomy" id="2748662"/>
    <lineage>
        <taxon>Bacteria</taxon>
        <taxon>Bacillati</taxon>
        <taxon>Cyanobacteriota</taxon>
        <taxon>Cyanophyceae</taxon>
        <taxon>Nostocales</taxon>
        <taxon>Scytonemataceae</taxon>
        <taxon>Iningainema tapete</taxon>
    </lineage>
</organism>
<dbReference type="SUPFAM" id="SSF48264">
    <property type="entry name" value="Cytochrome P450"/>
    <property type="match status" value="1"/>
</dbReference>
<feature type="binding site" description="axial binding residue" evidence="3">
    <location>
        <position position="393"/>
    </location>
    <ligand>
        <name>heme</name>
        <dbReference type="ChEBI" id="CHEBI:30413"/>
    </ligand>
    <ligandPart>
        <name>Fe</name>
        <dbReference type="ChEBI" id="CHEBI:18248"/>
    </ligandPart>
</feature>
<dbReference type="InterPro" id="IPR036396">
    <property type="entry name" value="Cyt_P450_sf"/>
</dbReference>
<evidence type="ECO:0000256" key="4">
    <source>
        <dbReference type="RuleBase" id="RU000461"/>
    </source>
</evidence>
<dbReference type="PRINTS" id="PR00463">
    <property type="entry name" value="EP450I"/>
</dbReference>
<gene>
    <name evidence="5" type="ORF">ICL16_05305</name>
</gene>
<accession>A0A8J6XIV4</accession>
<dbReference type="Pfam" id="PF00067">
    <property type="entry name" value="p450"/>
    <property type="match status" value="1"/>
</dbReference>
<keyword evidence="3 4" id="KW-0349">Heme</keyword>
<dbReference type="GO" id="GO:0005506">
    <property type="term" value="F:iron ion binding"/>
    <property type="evidence" value="ECO:0007669"/>
    <property type="project" value="InterPro"/>
</dbReference>
<keyword evidence="6" id="KW-1185">Reference proteome</keyword>
<sequence>MQGTNNLPDGPKIPPILGRIKFILQPLEYVEGFAKVYGDCFTVWPRKDTPLVYFSQPQALQQIFAADVQHLDAGKENFKFLLGLNSLFVLNGEPHQRQRQLLTPPFYGANLRAYSETIREITHQIIETWKMDQPLMIRTSMKEISLRVIIRVIFGLDEGPSLQKFRQLLISLMEFVTSPFIDAVRFFGLNKDFGPWSPWGWVLRQIQKIDELIYALIQERRTQSNSSRQDILSLMMSARDENGVPMTDQELRDELMTMLVAAHETTASALVWALYSLDLFPQVRNKLLRELELFGDNPDPMAITKLPYLTAVCQETLRIHPIAFSALPRRVLTPVEIVGYQLPVGTIIMPSIYLAHNREEVYPQPKQFRPERFLARQFSPYEYLPFGGGNRRCIGMAFALNEMKLVLATILSRFQVTLVNKLPMRPKRSFVTFVAPGGMQMIASPYVKLTINT</sequence>
<keyword evidence="4" id="KW-0503">Monooxygenase</keyword>
<dbReference type="GO" id="GO:0004497">
    <property type="term" value="F:monooxygenase activity"/>
    <property type="evidence" value="ECO:0007669"/>
    <property type="project" value="UniProtKB-KW"/>
</dbReference>
<comment type="similarity">
    <text evidence="2 4">Belongs to the cytochrome P450 family.</text>
</comment>
<evidence type="ECO:0000256" key="2">
    <source>
        <dbReference type="ARBA" id="ARBA00010617"/>
    </source>
</evidence>
<dbReference type="PANTHER" id="PTHR24305">
    <property type="entry name" value="CYTOCHROME P450"/>
    <property type="match status" value="1"/>
</dbReference>
<dbReference type="CDD" id="cd11053">
    <property type="entry name" value="CYP110-like"/>
    <property type="match status" value="1"/>
</dbReference>
<reference evidence="5" key="1">
    <citation type="submission" date="2020-09" db="EMBL/GenBank/DDBJ databases">
        <title>Iningainema tapete sp. nov. (Scytonemataceae, Cyanobacteria) from greenhouses in central Florida (USA) produces two types of nodularin with biosynthetic potential for microcystin-LR and anabaenopeptins.</title>
        <authorList>
            <person name="Berthold D.E."/>
            <person name="Lefler F.W."/>
            <person name="Huang I.-S."/>
            <person name="Abdulla H."/>
            <person name="Zimba P.V."/>
            <person name="Laughinghouse H.D. IV."/>
        </authorList>
    </citation>
    <scope>NUCLEOTIDE SEQUENCE</scope>
    <source>
        <strain evidence="5">BLCCT55</strain>
    </source>
</reference>
<name>A0A8J6XIV4_9CYAN</name>
<dbReference type="Gene3D" id="1.10.630.10">
    <property type="entry name" value="Cytochrome P450"/>
    <property type="match status" value="1"/>
</dbReference>
<comment type="caution">
    <text evidence="5">The sequence shown here is derived from an EMBL/GenBank/DDBJ whole genome shotgun (WGS) entry which is preliminary data.</text>
</comment>
<dbReference type="PROSITE" id="PS00086">
    <property type="entry name" value="CYTOCHROME_P450"/>
    <property type="match status" value="1"/>
</dbReference>
<dbReference type="GO" id="GO:0020037">
    <property type="term" value="F:heme binding"/>
    <property type="evidence" value="ECO:0007669"/>
    <property type="project" value="InterPro"/>
</dbReference>
<dbReference type="PRINTS" id="PR00385">
    <property type="entry name" value="P450"/>
</dbReference>